<dbReference type="EMBL" id="NJET01000106">
    <property type="protein sequence ID" value="PHH61363.1"/>
    <property type="molecule type" value="Genomic_DNA"/>
</dbReference>
<keyword evidence="3" id="KW-1185">Reference proteome</keyword>
<feature type="region of interest" description="Disordered" evidence="1">
    <location>
        <begin position="94"/>
        <end position="115"/>
    </location>
</feature>
<reference evidence="2 3" key="1">
    <citation type="submission" date="2017-06" db="EMBL/GenBank/DDBJ databases">
        <title>Ant-infecting Ophiocordyceps genomes reveal a high diversity of potential behavioral manipulation genes and a possible major role for enterotoxins.</title>
        <authorList>
            <person name="De Bekker C."/>
            <person name="Evans H.C."/>
            <person name="Brachmann A."/>
            <person name="Hughes D.P."/>
        </authorList>
    </citation>
    <scope>NUCLEOTIDE SEQUENCE [LARGE SCALE GENOMIC DNA]</scope>
    <source>
        <strain evidence="2 3">Map64</strain>
    </source>
</reference>
<name>A0A2C5Y128_9HYPO</name>
<evidence type="ECO:0000256" key="1">
    <source>
        <dbReference type="SAM" id="MobiDB-lite"/>
    </source>
</evidence>
<comment type="caution">
    <text evidence="2">The sequence shown here is derived from an EMBL/GenBank/DDBJ whole genome shotgun (WGS) entry which is preliminary data.</text>
</comment>
<evidence type="ECO:0000313" key="3">
    <source>
        <dbReference type="Proteomes" id="UP000226192"/>
    </source>
</evidence>
<evidence type="ECO:0000313" key="2">
    <source>
        <dbReference type="EMBL" id="PHH61363.1"/>
    </source>
</evidence>
<protein>
    <submittedName>
        <fullName evidence="2">Uncharacterized protein</fullName>
    </submittedName>
</protein>
<dbReference type="SUPFAM" id="SSF50249">
    <property type="entry name" value="Nucleic acid-binding proteins"/>
    <property type="match status" value="1"/>
</dbReference>
<feature type="compositionally biased region" description="Basic and acidic residues" evidence="1">
    <location>
        <begin position="94"/>
        <end position="107"/>
    </location>
</feature>
<dbReference type="OrthoDB" id="5378679at2759"/>
<accession>A0A2C5Y128</accession>
<dbReference type="Proteomes" id="UP000226192">
    <property type="component" value="Unassembled WGS sequence"/>
</dbReference>
<dbReference type="InterPro" id="IPR012340">
    <property type="entry name" value="NA-bd_OB-fold"/>
</dbReference>
<gene>
    <name evidence="2" type="ORF">CDD81_441</name>
</gene>
<sequence length="304" mass="32921">MAAPKIVIFAGAPAVQAVEVAGCSVTGFDEAFASLLGLPAGHRDEALAHAAWRLLPLSGSTGGGDDFWRRAEQSSLFDEASWTQFCHESLVGELDKEHGNDGTRELSTDMTDTDESSLMVATPAGRLSSMPLCSLAQVPPPGHIVGLQPQTMTLNLVVGVLSMSQPRIVTTRWRQTLRLVEMLVGDDSASGFAVTFWLPRDAAGAVDALRRQDVVLLENVALHVFGNKVYGQSLARNMTRVGLLWRSGGGGARYQSRTLDSRHAPKHALLLKTRRVRDWLLDFVGPGRTATLSWDRPPDDTPQT</sequence>
<proteinExistence type="predicted"/>
<organism evidence="2 3">
    <name type="scientific">Ophiocordyceps australis</name>
    <dbReference type="NCBI Taxonomy" id="1399860"/>
    <lineage>
        <taxon>Eukaryota</taxon>
        <taxon>Fungi</taxon>
        <taxon>Dikarya</taxon>
        <taxon>Ascomycota</taxon>
        <taxon>Pezizomycotina</taxon>
        <taxon>Sordariomycetes</taxon>
        <taxon>Hypocreomycetidae</taxon>
        <taxon>Hypocreales</taxon>
        <taxon>Ophiocordycipitaceae</taxon>
        <taxon>Ophiocordyceps</taxon>
    </lineage>
</organism>
<dbReference type="AlphaFoldDB" id="A0A2C5Y128"/>
<dbReference type="Gene3D" id="2.40.50.140">
    <property type="entry name" value="Nucleic acid-binding proteins"/>
    <property type="match status" value="1"/>
</dbReference>